<reference evidence="2" key="1">
    <citation type="submission" date="2015-07" db="EMBL/GenBank/DDBJ databases">
        <title>Transcriptome Assembly of Anthurium amnicola.</title>
        <authorList>
            <person name="Suzuki J."/>
        </authorList>
    </citation>
    <scope>NUCLEOTIDE SEQUENCE</scope>
</reference>
<dbReference type="PANTHER" id="PTHR35767:SF1">
    <property type="entry name" value="HAPLESS PROTEIN"/>
    <property type="match status" value="1"/>
</dbReference>
<dbReference type="Gene3D" id="3.30.160.60">
    <property type="entry name" value="Classic Zinc Finger"/>
    <property type="match status" value="1"/>
</dbReference>
<evidence type="ECO:0000313" key="2">
    <source>
        <dbReference type="EMBL" id="JAT45419.1"/>
    </source>
</evidence>
<name>A0A1D1XSP9_9ARAE</name>
<accession>A0A1D1XSP9</accession>
<evidence type="ECO:0008006" key="3">
    <source>
        <dbReference type="Google" id="ProtNLM"/>
    </source>
</evidence>
<protein>
    <recommendedName>
        <fullName evidence="3">Hapless 8</fullName>
    </recommendedName>
</protein>
<feature type="compositionally biased region" description="Basic and acidic residues" evidence="1">
    <location>
        <begin position="188"/>
        <end position="198"/>
    </location>
</feature>
<feature type="region of interest" description="Disordered" evidence="1">
    <location>
        <begin position="484"/>
        <end position="542"/>
    </location>
</feature>
<dbReference type="PANTHER" id="PTHR35767">
    <property type="entry name" value="HAPLESS PROTEIN"/>
    <property type="match status" value="1"/>
</dbReference>
<feature type="compositionally biased region" description="Pro residues" evidence="1">
    <location>
        <begin position="7"/>
        <end position="16"/>
    </location>
</feature>
<feature type="region of interest" description="Disordered" evidence="1">
    <location>
        <begin position="1"/>
        <end position="37"/>
    </location>
</feature>
<evidence type="ECO:0000256" key="1">
    <source>
        <dbReference type="SAM" id="MobiDB-lite"/>
    </source>
</evidence>
<sequence>MLSAANPPGPPCPPKDPALNSTDEKAHSPERASSSLEADLEADLDEAQGHQFSIRDYVFSSRSKDIRTNWPFPQQHLQLCLKHGVTDLLPPFEPPDLVRARFSEECAEANHLVVSSGVEGTRTEVDLVGIDSTGLLDRISDGVRHDFSPLTHEPVLSSLLQLQNPLSENKSAVVRAVNSENELIHGEAESKVTSHDHTGSIPSSVSDYPGSVPETRSISESSEEEVSRFPLTENIKSVCEPSVKKCRLIVKFGGAPDPEPIRTEDTVSNFSSVSDPMSSKVCPVCKSFSSTSNTTLNAHIDQCLSAESSAKRVLVKLSQHKVKLKKKRSMEEIYATALHCTLEDLDRRNGTNWALDLTSIAQNNDASCTTESKRPRISPLRAIDDEREGTVYVDSNGTKLLILSKFNDTLPAATVDCFRPQKLRKELTSKRSSPLRKKKWFSQKYKKYWKAKIERKKMDSINHLKTKIYKEDKRHVDIHNEKEKLSQPSNAEGQMKVGKPGTLGQWMCSKRSSLRKPLNGKFGHKRPRNPLAITPDTSEEGGWPAPCDHYAMGAHIQKFSQSSDEIFPPLKTRSTNVVSNDALAAGNQEKHSTLLPKKHARSMGNKSTSNGIKLKLSRSMGNFVSSEKSKRVQMHAHVVQKPGKFLHSTKKGSRRSLVDGPQCPMETIKCNEVAKGMVPKKLRKRRFVEKAHKEADNLPLELVEWFEDSSIAHDLGSADNNVTSEMHQTDFSENIAMTETNDAAVDHVLPSESNIIDSNQANVDYHASEGGEYINYSHLGAECSHAEVIKFDAQIEASANMESLIKCLSESTDKVVTSENHEATTCNRLDSFVLHEFPREPSGANEATMVSRMQKLRSNQGMHHSVISSDIISHDICQVGQMEASVKDDYCSELQTLEHRADVASVHGSSACLSRPGNKVLEGCNSSLVTSDRNVNAHIHNMIADGGSPVSATSTLSHLSFEDLNSKDAEREASEEPIVIQEKSRSYSRNLALLADDSMGAERTDLEKTIPKVKADASAQELEKLWDGQPCCCSQREGISCKSKILRQSVMAGMMLPTRTKQITSGLYIRCGMPSSGVYSHPISEVVGVPILDPPADSISPRASPDFPQRVPSFNNCGSASSASYIHPQTTSSPILRLMGKNLMVMKREEMSEQQHHQSAPCSLEDTLNAKYKSLIGFPSTSFSNQDGIQYHPCQSMKASMLGGRHPSDIQAPLSLPAEPMDCFSGTLLQSGLRMKTDSRGPQKRLKKKPNASGLNNLEKVCPHERQKPNPVTRAPIPERELIVIDDSPEREAEPSHGILNAASTLSPTFSGSDARRVRPLSCYQSQNLFPQRDIGQGLKPVFPISCPGINARSTMWGGNSGSPYPLPPRPLVVPSPSAGQLTPTLYYSPTFR</sequence>
<gene>
    <name evidence="2" type="ORF">g.100482</name>
</gene>
<feature type="region of interest" description="Disordered" evidence="1">
    <location>
        <begin position="1235"/>
        <end position="1273"/>
    </location>
</feature>
<feature type="region of interest" description="Disordered" evidence="1">
    <location>
        <begin position="188"/>
        <end position="224"/>
    </location>
</feature>
<dbReference type="EMBL" id="GDJX01022517">
    <property type="protein sequence ID" value="JAT45419.1"/>
    <property type="molecule type" value="Transcribed_RNA"/>
</dbReference>
<organism evidence="2">
    <name type="scientific">Anthurium amnicola</name>
    <dbReference type="NCBI Taxonomy" id="1678845"/>
    <lineage>
        <taxon>Eukaryota</taxon>
        <taxon>Viridiplantae</taxon>
        <taxon>Streptophyta</taxon>
        <taxon>Embryophyta</taxon>
        <taxon>Tracheophyta</taxon>
        <taxon>Spermatophyta</taxon>
        <taxon>Magnoliopsida</taxon>
        <taxon>Liliopsida</taxon>
        <taxon>Araceae</taxon>
        <taxon>Pothoideae</taxon>
        <taxon>Potheae</taxon>
        <taxon>Anthurium</taxon>
    </lineage>
</organism>
<proteinExistence type="predicted"/>